<feature type="binding site" evidence="16">
    <location>
        <position position="106"/>
    </location>
    <ligand>
        <name>FAD</name>
        <dbReference type="ChEBI" id="CHEBI:57692"/>
    </ligand>
</feature>
<dbReference type="EC" id="1.6.2.2" evidence="17"/>
<comment type="pathway">
    <text evidence="3">Protein modification; peptidyl-diphthamide biosynthesis.</text>
</comment>
<keyword evidence="7" id="KW-1000">Mitochondrion outer membrane</keyword>
<proteinExistence type="inferred from homology"/>
<reference evidence="21" key="1">
    <citation type="journal article" date="2018" name="Nat. Microbiol.">
        <title>Leveraging single-cell genomics to expand the fungal tree of life.</title>
        <authorList>
            <person name="Ahrendt S.R."/>
            <person name="Quandt C.A."/>
            <person name="Ciobanu D."/>
            <person name="Clum A."/>
            <person name="Salamov A."/>
            <person name="Andreopoulos B."/>
            <person name="Cheng J.F."/>
            <person name="Woyke T."/>
            <person name="Pelin A."/>
            <person name="Henrissat B."/>
            <person name="Reynolds N.K."/>
            <person name="Benny G.L."/>
            <person name="Smith M.E."/>
            <person name="James T.Y."/>
            <person name="Grigoriev I.V."/>
        </authorList>
    </citation>
    <scope>NUCLEOTIDE SEQUENCE [LARGE SCALE GENOMIC DNA]</scope>
</reference>
<keyword evidence="13 18" id="KW-0472">Membrane</keyword>
<evidence type="ECO:0000256" key="11">
    <source>
        <dbReference type="ARBA" id="ARBA00023027"/>
    </source>
</evidence>
<dbReference type="Proteomes" id="UP000269721">
    <property type="component" value="Unassembled WGS sequence"/>
</dbReference>
<feature type="domain" description="FAD-binding FR-type" evidence="19">
    <location>
        <begin position="37"/>
        <end position="140"/>
    </location>
</feature>
<dbReference type="Pfam" id="PF00175">
    <property type="entry name" value="NAD_binding_1"/>
    <property type="match status" value="1"/>
</dbReference>
<keyword evidence="8 16" id="KW-0274">FAD</keyword>
<evidence type="ECO:0000256" key="15">
    <source>
        <dbReference type="ARBA" id="ARBA00049138"/>
    </source>
</evidence>
<dbReference type="InterPro" id="IPR001433">
    <property type="entry name" value="OxRdtase_FAD/NAD-bd"/>
</dbReference>
<dbReference type="InterPro" id="IPR017927">
    <property type="entry name" value="FAD-bd_FR_type"/>
</dbReference>
<feature type="binding site" evidence="16">
    <location>
        <position position="108"/>
    </location>
    <ligand>
        <name>FAD</name>
        <dbReference type="ChEBI" id="CHEBI:57692"/>
    </ligand>
</feature>
<keyword evidence="12" id="KW-0496">Mitochondrion</keyword>
<comment type="catalytic activity">
    <reaction evidence="14 17">
        <text>2 Fe(III)-[cytochrome b5] + NADH = 2 Fe(II)-[cytochrome b5] + NAD(+) + H(+)</text>
        <dbReference type="Rhea" id="RHEA:46680"/>
        <dbReference type="Rhea" id="RHEA-COMP:10438"/>
        <dbReference type="Rhea" id="RHEA-COMP:10439"/>
        <dbReference type="ChEBI" id="CHEBI:15378"/>
        <dbReference type="ChEBI" id="CHEBI:29033"/>
        <dbReference type="ChEBI" id="CHEBI:29034"/>
        <dbReference type="ChEBI" id="CHEBI:57540"/>
        <dbReference type="ChEBI" id="CHEBI:57945"/>
        <dbReference type="EC" id="1.6.2.2"/>
    </reaction>
</comment>
<dbReference type="SUPFAM" id="SSF63380">
    <property type="entry name" value="Riboflavin synthase domain-like"/>
    <property type="match status" value="1"/>
</dbReference>
<dbReference type="EMBL" id="KZ998990">
    <property type="protein sequence ID" value="RKO85528.1"/>
    <property type="molecule type" value="Genomic_DNA"/>
</dbReference>
<evidence type="ECO:0000256" key="17">
    <source>
        <dbReference type="RuleBase" id="RU361226"/>
    </source>
</evidence>
<protein>
    <recommendedName>
        <fullName evidence="17">NADH-cytochrome b5 reductase</fullName>
        <ecNumber evidence="17">1.6.2.2</ecNumber>
    </recommendedName>
</protein>
<keyword evidence="10 17" id="KW-0560">Oxidoreductase</keyword>
<dbReference type="AlphaFoldDB" id="A0A4P9W3Y6"/>
<evidence type="ECO:0000256" key="13">
    <source>
        <dbReference type="ARBA" id="ARBA00023136"/>
    </source>
</evidence>
<evidence type="ECO:0000313" key="21">
    <source>
        <dbReference type="Proteomes" id="UP000269721"/>
    </source>
</evidence>
<evidence type="ECO:0000256" key="1">
    <source>
        <dbReference type="ARBA" id="ARBA00001974"/>
    </source>
</evidence>
<evidence type="ECO:0000259" key="19">
    <source>
        <dbReference type="PROSITE" id="PS51384"/>
    </source>
</evidence>
<dbReference type="PANTHER" id="PTHR19370">
    <property type="entry name" value="NADH-CYTOCHROME B5 REDUCTASE"/>
    <property type="match status" value="1"/>
</dbReference>
<comment type="cofactor">
    <cofactor evidence="1 16 17">
        <name>FAD</name>
        <dbReference type="ChEBI" id="CHEBI:57692"/>
    </cofactor>
</comment>
<dbReference type="InterPro" id="IPR039261">
    <property type="entry name" value="FNR_nucleotide-bd"/>
</dbReference>
<dbReference type="Gene3D" id="3.40.50.80">
    <property type="entry name" value="Nucleotide-binding domain of ferredoxin-NADP reductase (FNR) module"/>
    <property type="match status" value="1"/>
</dbReference>
<dbReference type="FunFam" id="2.40.30.10:FF:000032">
    <property type="entry name" value="NADH-cytochrome b5 reductase"/>
    <property type="match status" value="1"/>
</dbReference>
<feature type="binding site" evidence="16">
    <location>
        <position position="157"/>
    </location>
    <ligand>
        <name>FAD</name>
        <dbReference type="ChEBI" id="CHEBI:57692"/>
    </ligand>
</feature>
<keyword evidence="21" id="KW-1185">Reference proteome</keyword>
<evidence type="ECO:0000256" key="8">
    <source>
        <dbReference type="ARBA" id="ARBA00022827"/>
    </source>
</evidence>
<comment type="similarity">
    <text evidence="4 17">Belongs to the flavoprotein pyridine nucleotide cytochrome reductase family.</text>
</comment>
<evidence type="ECO:0000256" key="4">
    <source>
        <dbReference type="ARBA" id="ARBA00006105"/>
    </source>
</evidence>
<evidence type="ECO:0000313" key="20">
    <source>
        <dbReference type="EMBL" id="RKO85528.1"/>
    </source>
</evidence>
<evidence type="ECO:0000256" key="5">
    <source>
        <dbReference type="ARBA" id="ARBA00022630"/>
    </source>
</evidence>
<evidence type="ECO:0000256" key="7">
    <source>
        <dbReference type="ARBA" id="ARBA00022787"/>
    </source>
</evidence>
<name>A0A4P9W3Y6_9FUNG</name>
<dbReference type="PANTHER" id="PTHR19370:SF184">
    <property type="entry name" value="NADH-CYTOCHROME B5 REDUCTASE-LIKE"/>
    <property type="match status" value="1"/>
</dbReference>
<dbReference type="SUPFAM" id="SSF52343">
    <property type="entry name" value="Ferredoxin reductase-like, C-terminal NADP-linked domain"/>
    <property type="match status" value="1"/>
</dbReference>
<accession>A0A4P9W3Y6</accession>
<dbReference type="Gene3D" id="2.40.30.10">
    <property type="entry name" value="Translation factors"/>
    <property type="match status" value="1"/>
</dbReference>
<feature type="binding site" evidence="16">
    <location>
        <position position="89"/>
    </location>
    <ligand>
        <name>FAD</name>
        <dbReference type="ChEBI" id="CHEBI:57692"/>
    </ligand>
</feature>
<dbReference type="GO" id="GO:0090524">
    <property type="term" value="F:cytochrome-b5 reductase activity, acting on NADH"/>
    <property type="evidence" value="ECO:0007669"/>
    <property type="project" value="UniProtKB-EC"/>
</dbReference>
<dbReference type="CDD" id="cd06183">
    <property type="entry name" value="cyt_b5_reduct_like"/>
    <property type="match status" value="1"/>
</dbReference>
<organism evidence="20 21">
    <name type="scientific">Blyttiomyces helicus</name>
    <dbReference type="NCBI Taxonomy" id="388810"/>
    <lineage>
        <taxon>Eukaryota</taxon>
        <taxon>Fungi</taxon>
        <taxon>Fungi incertae sedis</taxon>
        <taxon>Chytridiomycota</taxon>
        <taxon>Chytridiomycota incertae sedis</taxon>
        <taxon>Chytridiomycetes</taxon>
        <taxon>Chytridiomycetes incertae sedis</taxon>
        <taxon>Blyttiomyces</taxon>
    </lineage>
</organism>
<feature type="binding site" evidence="16">
    <location>
        <position position="115"/>
    </location>
    <ligand>
        <name>FAD</name>
        <dbReference type="ChEBI" id="CHEBI:57692"/>
    </ligand>
</feature>
<dbReference type="Pfam" id="PF00970">
    <property type="entry name" value="FAD_binding_6"/>
    <property type="match status" value="1"/>
</dbReference>
<evidence type="ECO:0000256" key="9">
    <source>
        <dbReference type="ARBA" id="ARBA00022989"/>
    </source>
</evidence>
<evidence type="ECO:0000256" key="6">
    <source>
        <dbReference type="ARBA" id="ARBA00022692"/>
    </source>
</evidence>
<evidence type="ECO:0000256" key="2">
    <source>
        <dbReference type="ARBA" id="ARBA00004294"/>
    </source>
</evidence>
<feature type="transmembrane region" description="Helical" evidence="18">
    <location>
        <begin position="6"/>
        <end position="24"/>
    </location>
</feature>
<keyword evidence="5 16" id="KW-0285">Flavoprotein</keyword>
<evidence type="ECO:0000256" key="16">
    <source>
        <dbReference type="PIRSR" id="PIRSR601834-1"/>
    </source>
</evidence>
<dbReference type="FunFam" id="3.40.50.80:FF:000019">
    <property type="entry name" value="NADH-cytochrome b5 reductase"/>
    <property type="match status" value="1"/>
</dbReference>
<evidence type="ECO:0000256" key="12">
    <source>
        <dbReference type="ARBA" id="ARBA00023128"/>
    </source>
</evidence>
<dbReference type="InterPro" id="IPR001834">
    <property type="entry name" value="CBR-like"/>
</dbReference>
<sequence>MDSNTVVVGAATAIFASLLAYIVLSKSAKQVSSLSKVDFRSFKLVEKIVLSHNTAVYRFALHSAEAILGLPIGQHISVAADIDGKQVVRSYTPTSSDDDKGHFDLLIKSYPTGNISRVVGELKIGDSIKVRGPKGNFNYTPNCVRALGMIAGGTGITPMLQIIKAVLKNPKDKTKINLIFANVNPDDILLKEELDELAAKHDQFNVHYVLNNPPADWKFGTGFVSKEMIEAHCPAPADDIKVLLCGPPPMVCKKHAHIGLAFRVGEESQAISKMTDVVFKF</sequence>
<feature type="binding site" evidence="16">
    <location>
        <position position="116"/>
    </location>
    <ligand>
        <name>FAD</name>
        <dbReference type="ChEBI" id="CHEBI:57692"/>
    </ligand>
</feature>
<dbReference type="InterPro" id="IPR001709">
    <property type="entry name" value="Flavoprot_Pyr_Nucl_cyt_Rdtase"/>
</dbReference>
<keyword evidence="11 17" id="KW-0520">NAD</keyword>
<dbReference type="PRINTS" id="PR00406">
    <property type="entry name" value="CYTB5RDTASE"/>
</dbReference>
<dbReference type="GO" id="GO:0005741">
    <property type="term" value="C:mitochondrial outer membrane"/>
    <property type="evidence" value="ECO:0007669"/>
    <property type="project" value="UniProtKB-SubCell"/>
</dbReference>
<evidence type="ECO:0000256" key="14">
    <source>
        <dbReference type="ARBA" id="ARBA00047682"/>
    </source>
</evidence>
<feature type="binding site" evidence="16">
    <location>
        <position position="91"/>
    </location>
    <ligand>
        <name>FAD</name>
        <dbReference type="ChEBI" id="CHEBI:57692"/>
    </ligand>
</feature>
<dbReference type="PROSITE" id="PS51384">
    <property type="entry name" value="FAD_FR"/>
    <property type="match status" value="1"/>
</dbReference>
<keyword evidence="6 18" id="KW-0812">Transmembrane</keyword>
<comment type="subcellular location">
    <subcellularLocation>
        <location evidence="2">Mitochondrion outer membrane</location>
    </subcellularLocation>
</comment>
<evidence type="ECO:0000256" key="3">
    <source>
        <dbReference type="ARBA" id="ARBA00005156"/>
    </source>
</evidence>
<keyword evidence="9 18" id="KW-1133">Transmembrane helix</keyword>
<evidence type="ECO:0000256" key="18">
    <source>
        <dbReference type="SAM" id="Phobius"/>
    </source>
</evidence>
<dbReference type="InterPro" id="IPR017938">
    <property type="entry name" value="Riboflavin_synthase-like_b-brl"/>
</dbReference>
<dbReference type="OrthoDB" id="432685at2759"/>
<dbReference type="InterPro" id="IPR008333">
    <property type="entry name" value="Cbr1-like_FAD-bd_dom"/>
</dbReference>
<comment type="catalytic activity">
    <reaction evidence="15">
        <text>2 Fe(3+)-[Dph3] + NADH = 2 Fe(2+)-[Dph3] + NAD(+) + H(+)</text>
        <dbReference type="Rhea" id="RHEA:71231"/>
        <dbReference type="Rhea" id="RHEA-COMP:18002"/>
        <dbReference type="Rhea" id="RHEA-COMP:18003"/>
        <dbReference type="ChEBI" id="CHEBI:15378"/>
        <dbReference type="ChEBI" id="CHEBI:29033"/>
        <dbReference type="ChEBI" id="CHEBI:29034"/>
        <dbReference type="ChEBI" id="CHEBI:57540"/>
        <dbReference type="ChEBI" id="CHEBI:57945"/>
        <dbReference type="ChEBI" id="CHEBI:83228"/>
    </reaction>
    <physiologicalReaction direction="left-to-right" evidence="15">
        <dbReference type="Rhea" id="RHEA:71232"/>
    </physiologicalReaction>
</comment>
<evidence type="ECO:0000256" key="10">
    <source>
        <dbReference type="ARBA" id="ARBA00023002"/>
    </source>
</evidence>
<dbReference type="PRINTS" id="PR00371">
    <property type="entry name" value="FPNCR"/>
</dbReference>
<gene>
    <name evidence="20" type="ORF">BDK51DRAFT_36118</name>
</gene>